<feature type="region of interest" description="Disordered" evidence="1">
    <location>
        <begin position="1"/>
        <end position="44"/>
    </location>
</feature>
<dbReference type="AlphaFoldDB" id="A0A2H1X0R1"/>
<evidence type="ECO:0000313" key="2">
    <source>
        <dbReference type="EMBL" id="SOQ58852.1"/>
    </source>
</evidence>
<proteinExistence type="predicted"/>
<gene>
    <name evidence="2" type="ORF">SFRICE_017973</name>
</gene>
<accession>A0A2H1X0R1</accession>
<reference evidence="2" key="1">
    <citation type="submission" date="2016-07" db="EMBL/GenBank/DDBJ databases">
        <authorList>
            <person name="Bretaudeau A."/>
        </authorList>
    </citation>
    <scope>NUCLEOTIDE SEQUENCE</scope>
    <source>
        <strain evidence="2">Rice</strain>
        <tissue evidence="2">Whole body</tissue>
    </source>
</reference>
<name>A0A2H1X0R1_SPOFR</name>
<dbReference type="EMBL" id="ODYU01012504">
    <property type="protein sequence ID" value="SOQ58852.1"/>
    <property type="molecule type" value="Genomic_DNA"/>
</dbReference>
<protein>
    <submittedName>
        <fullName evidence="2">SFRICE_017973</fullName>
    </submittedName>
</protein>
<evidence type="ECO:0000256" key="1">
    <source>
        <dbReference type="SAM" id="MobiDB-lite"/>
    </source>
</evidence>
<sequence length="87" mass="9619">MKPIQAERGLISKKSLASARVGSTEVIPRPHKRGNHQNSSPTMGEARRCVRLLLTKNYPVPTPALRAEVPATIQVCVFSTSYNTYLK</sequence>
<organism evidence="2">
    <name type="scientific">Spodoptera frugiperda</name>
    <name type="common">Fall armyworm</name>
    <dbReference type="NCBI Taxonomy" id="7108"/>
    <lineage>
        <taxon>Eukaryota</taxon>
        <taxon>Metazoa</taxon>
        <taxon>Ecdysozoa</taxon>
        <taxon>Arthropoda</taxon>
        <taxon>Hexapoda</taxon>
        <taxon>Insecta</taxon>
        <taxon>Pterygota</taxon>
        <taxon>Neoptera</taxon>
        <taxon>Endopterygota</taxon>
        <taxon>Lepidoptera</taxon>
        <taxon>Glossata</taxon>
        <taxon>Ditrysia</taxon>
        <taxon>Noctuoidea</taxon>
        <taxon>Noctuidae</taxon>
        <taxon>Amphipyrinae</taxon>
        <taxon>Spodoptera</taxon>
    </lineage>
</organism>